<dbReference type="Pfam" id="PF13344">
    <property type="entry name" value="Hydrolase_6"/>
    <property type="match status" value="1"/>
</dbReference>
<name>A0A150FWY9_GONPE</name>
<organism evidence="1 2">
    <name type="scientific">Gonium pectorale</name>
    <name type="common">Green alga</name>
    <dbReference type="NCBI Taxonomy" id="33097"/>
    <lineage>
        <taxon>Eukaryota</taxon>
        <taxon>Viridiplantae</taxon>
        <taxon>Chlorophyta</taxon>
        <taxon>core chlorophytes</taxon>
        <taxon>Chlorophyceae</taxon>
        <taxon>CS clade</taxon>
        <taxon>Chlamydomonadales</taxon>
        <taxon>Volvocaceae</taxon>
        <taxon>Gonium</taxon>
    </lineage>
</organism>
<dbReference type="OrthoDB" id="426235at2759"/>
<dbReference type="Proteomes" id="UP000075714">
    <property type="component" value="Unassembled WGS sequence"/>
</dbReference>
<dbReference type="SUPFAM" id="SSF56784">
    <property type="entry name" value="HAD-like"/>
    <property type="match status" value="1"/>
</dbReference>
<accession>A0A150FWY9</accession>
<dbReference type="AlphaFoldDB" id="A0A150FWY9"/>
<dbReference type="PANTHER" id="PTHR19288">
    <property type="entry name" value="4-NITROPHENYLPHOSPHATASE-RELATED"/>
    <property type="match status" value="1"/>
</dbReference>
<dbReference type="Gene3D" id="3.40.50.1000">
    <property type="entry name" value="HAD superfamily/HAD-like"/>
    <property type="match status" value="3"/>
</dbReference>
<sequence length="280" mass="28641">MAEALLLDQFGVLHDGRRPYPGAVEAVSAAAAAGLRLLIISNSSRRSGGTLDKLASMGFDRQCFEGVVTSGELTHRYLTSRPDAWWAGLGRRVFHINWSKRGPASLEGFDLEVVSDPRDADFLLAHGTEAVTVDGDELVAMPGSLAAAYSAAGGRVVLMGKPAPLIYAACGQLLGLPAGELLAVGDSLEHDIAGACAAGIDSLFIAGGIHARELMPQAQGPAAGGAAGGADDGAGADVDMDALRRLCEHHLNGGSDGEGGGGAGGGARRAPTYVAQRFVW</sequence>
<evidence type="ECO:0000313" key="2">
    <source>
        <dbReference type="Proteomes" id="UP000075714"/>
    </source>
</evidence>
<dbReference type="Pfam" id="PF13242">
    <property type="entry name" value="Hydrolase_like"/>
    <property type="match status" value="1"/>
</dbReference>
<gene>
    <name evidence="1" type="ORF">GPECTOR_305g833</name>
</gene>
<dbReference type="EMBL" id="LSYV01000303">
    <property type="protein sequence ID" value="KXZ41725.1"/>
    <property type="molecule type" value="Genomic_DNA"/>
</dbReference>
<evidence type="ECO:0000313" key="1">
    <source>
        <dbReference type="EMBL" id="KXZ41725.1"/>
    </source>
</evidence>
<dbReference type="InterPro" id="IPR036412">
    <property type="entry name" value="HAD-like_sf"/>
</dbReference>
<comment type="caution">
    <text evidence="1">The sequence shown here is derived from an EMBL/GenBank/DDBJ whole genome shotgun (WGS) entry which is preliminary data.</text>
</comment>
<reference evidence="2" key="1">
    <citation type="journal article" date="2016" name="Nat. Commun.">
        <title>The Gonium pectorale genome demonstrates co-option of cell cycle regulation during the evolution of multicellularity.</title>
        <authorList>
            <person name="Hanschen E.R."/>
            <person name="Marriage T.N."/>
            <person name="Ferris P.J."/>
            <person name="Hamaji T."/>
            <person name="Toyoda A."/>
            <person name="Fujiyama A."/>
            <person name="Neme R."/>
            <person name="Noguchi H."/>
            <person name="Minakuchi Y."/>
            <person name="Suzuki M."/>
            <person name="Kawai-Toyooka H."/>
            <person name="Smith D.R."/>
            <person name="Sparks H."/>
            <person name="Anderson J."/>
            <person name="Bakaric R."/>
            <person name="Luria V."/>
            <person name="Karger A."/>
            <person name="Kirschner M.W."/>
            <person name="Durand P.M."/>
            <person name="Michod R.E."/>
            <person name="Nozaki H."/>
            <person name="Olson B.J."/>
        </authorList>
    </citation>
    <scope>NUCLEOTIDE SEQUENCE [LARGE SCALE GENOMIC DNA]</scope>
    <source>
        <strain evidence="2">NIES-2863</strain>
    </source>
</reference>
<dbReference type="GO" id="GO:0016791">
    <property type="term" value="F:phosphatase activity"/>
    <property type="evidence" value="ECO:0007669"/>
    <property type="project" value="TreeGrafter"/>
</dbReference>
<keyword evidence="2" id="KW-1185">Reference proteome</keyword>
<dbReference type="InterPro" id="IPR006357">
    <property type="entry name" value="HAD-SF_hydro_IIA"/>
</dbReference>
<protein>
    <submittedName>
        <fullName evidence="1">Uncharacterized protein</fullName>
    </submittedName>
</protein>
<proteinExistence type="predicted"/>
<dbReference type="InterPro" id="IPR023214">
    <property type="entry name" value="HAD_sf"/>
</dbReference>
<dbReference type="STRING" id="33097.A0A150FWY9"/>
<dbReference type="PANTHER" id="PTHR19288:SF90">
    <property type="entry name" value="OS08G0542600 PROTEIN"/>
    <property type="match status" value="1"/>
</dbReference>
<dbReference type="GO" id="GO:0009507">
    <property type="term" value="C:chloroplast"/>
    <property type="evidence" value="ECO:0007669"/>
    <property type="project" value="TreeGrafter"/>
</dbReference>